<dbReference type="Proteomes" id="UP000761534">
    <property type="component" value="Unassembled WGS sequence"/>
</dbReference>
<gene>
    <name evidence="4" type="ORF">TRICI_002994</name>
</gene>
<dbReference type="CDD" id="cd00408">
    <property type="entry name" value="DHDPS-like"/>
    <property type="match status" value="1"/>
</dbReference>
<feature type="active site" description="Schiff-base intermediate with substrate" evidence="2">
    <location>
        <position position="178"/>
    </location>
</feature>
<evidence type="ECO:0000313" key="5">
    <source>
        <dbReference type="Proteomes" id="UP000761534"/>
    </source>
</evidence>
<dbReference type="PANTHER" id="PTHR12128:SF68">
    <property type="entry name" value="DIHYDRODIPICOLINATE SYNTHETASE"/>
    <property type="match status" value="1"/>
</dbReference>
<dbReference type="EMBL" id="SWFS01000209">
    <property type="protein sequence ID" value="KAA8914097.1"/>
    <property type="molecule type" value="Genomic_DNA"/>
</dbReference>
<proteinExistence type="inferred from homology"/>
<dbReference type="AlphaFoldDB" id="A0A642V668"/>
<evidence type="ECO:0008006" key="6">
    <source>
        <dbReference type="Google" id="ProtNLM"/>
    </source>
</evidence>
<reference evidence="4" key="1">
    <citation type="journal article" date="2019" name="G3 (Bethesda)">
        <title>Genome Assemblies of Two Rare Opportunistic Yeast Pathogens: Diutina rugosa (syn. Candida rugosa) and Trichomonascus ciferrii (syn. Candida ciferrii).</title>
        <authorList>
            <person name="Mixao V."/>
            <person name="Saus E."/>
            <person name="Hansen A.P."/>
            <person name="Lass-Florl C."/>
            <person name="Gabaldon T."/>
        </authorList>
    </citation>
    <scope>NUCLEOTIDE SEQUENCE</scope>
    <source>
        <strain evidence="4">CBS 4856</strain>
    </source>
</reference>
<accession>A0A642V668</accession>
<feature type="active site" description="Proton donor/acceptor" evidence="2">
    <location>
        <position position="149"/>
    </location>
</feature>
<comment type="caution">
    <text evidence="4">The sequence shown here is derived from an EMBL/GenBank/DDBJ whole genome shotgun (WGS) entry which is preliminary data.</text>
</comment>
<feature type="binding site" evidence="3">
    <location>
        <position position="223"/>
    </location>
    <ligand>
        <name>pyruvate</name>
        <dbReference type="ChEBI" id="CHEBI:15361"/>
    </ligand>
</feature>
<dbReference type="InterPro" id="IPR002220">
    <property type="entry name" value="DapA-like"/>
</dbReference>
<dbReference type="VEuPathDB" id="FungiDB:TRICI_002994"/>
<dbReference type="SUPFAM" id="SSF51569">
    <property type="entry name" value="Aldolase"/>
    <property type="match status" value="1"/>
</dbReference>
<organism evidence="4 5">
    <name type="scientific">Trichomonascus ciferrii</name>
    <dbReference type="NCBI Taxonomy" id="44093"/>
    <lineage>
        <taxon>Eukaryota</taxon>
        <taxon>Fungi</taxon>
        <taxon>Dikarya</taxon>
        <taxon>Ascomycota</taxon>
        <taxon>Saccharomycotina</taxon>
        <taxon>Dipodascomycetes</taxon>
        <taxon>Dipodascales</taxon>
        <taxon>Trichomonascaceae</taxon>
        <taxon>Trichomonascus</taxon>
        <taxon>Trichomonascus ciferrii complex</taxon>
    </lineage>
</organism>
<keyword evidence="5" id="KW-1185">Reference proteome</keyword>
<dbReference type="Pfam" id="PF00701">
    <property type="entry name" value="DHDPS"/>
    <property type="match status" value="1"/>
</dbReference>
<feature type="binding site" evidence="3">
    <location>
        <position position="55"/>
    </location>
    <ligand>
        <name>pyruvate</name>
        <dbReference type="ChEBI" id="CHEBI:15361"/>
    </ligand>
</feature>
<evidence type="ECO:0000256" key="1">
    <source>
        <dbReference type="PIRNR" id="PIRNR001365"/>
    </source>
</evidence>
<dbReference type="InterPro" id="IPR013785">
    <property type="entry name" value="Aldolase_TIM"/>
</dbReference>
<dbReference type="OrthoDB" id="191315at2759"/>
<dbReference type="Gene3D" id="3.20.20.70">
    <property type="entry name" value="Aldolase class I"/>
    <property type="match status" value="1"/>
</dbReference>
<dbReference type="PIRSF" id="PIRSF001365">
    <property type="entry name" value="DHDPS"/>
    <property type="match status" value="1"/>
</dbReference>
<comment type="similarity">
    <text evidence="1">Belongs to the DapA family.</text>
</comment>
<keyword evidence="1" id="KW-0456">Lyase</keyword>
<dbReference type="GO" id="GO:0008840">
    <property type="term" value="F:4-hydroxy-tetrahydrodipicolinate synthase activity"/>
    <property type="evidence" value="ECO:0007669"/>
    <property type="project" value="TreeGrafter"/>
</dbReference>
<dbReference type="PANTHER" id="PTHR12128">
    <property type="entry name" value="DIHYDRODIPICOLINATE SYNTHASE"/>
    <property type="match status" value="1"/>
</dbReference>
<evidence type="ECO:0000256" key="3">
    <source>
        <dbReference type="PIRSR" id="PIRSR001365-2"/>
    </source>
</evidence>
<sequence length="316" mass="33908">MTTTYPAPGVYTPSATIFKTDGPKGRPAVDIEAQVKHTIFLADNGVTGVVLLGSTGEMVHMTKKERFDFVAGVKKGLEAKGYGDYPILAGVAHHGIDDTLEEIKSMKQAGAKWAMVLAPNYFASATTQQGLINWFTAVADESELPVVIYYFPGVSNNLKMTPDTFEVLAQHPKICGAKLSHGNVTDYAQIALNPKVQSADFTTMTGLGQLLLPAMAAGCHGTIDACSGIFPKLLVKLWTLSRDGKIQEAQKLQYVVSRVEEIVAAFGPMGVKHLMDKVLGYSSDLGRAPLNVALSDAQKETYSQAIADAVKLENSL</sequence>
<evidence type="ECO:0000256" key="2">
    <source>
        <dbReference type="PIRSR" id="PIRSR001365-1"/>
    </source>
</evidence>
<protein>
    <recommendedName>
        <fullName evidence="6">Dihydrodipicolinate synthase</fullName>
    </recommendedName>
</protein>
<dbReference type="SMART" id="SM01130">
    <property type="entry name" value="DHDPS"/>
    <property type="match status" value="1"/>
</dbReference>
<name>A0A642V668_9ASCO</name>
<evidence type="ECO:0000313" key="4">
    <source>
        <dbReference type="EMBL" id="KAA8914097.1"/>
    </source>
</evidence>